<sequence length="99" mass="11927">MSERRKPAQVFHPGEYIADELEERKETPAVLRSKHWEDDKIEALLDGKLSIDTWLALHLHRIWGTSAELWLNLQAPWDEWPDRRSMPPAWRKRCGWERR</sequence>
<evidence type="ECO:0008006" key="2">
    <source>
        <dbReference type="Google" id="ProtNLM"/>
    </source>
</evidence>
<organism evidence="1">
    <name type="scientific">marine sediment metagenome</name>
    <dbReference type="NCBI Taxonomy" id="412755"/>
    <lineage>
        <taxon>unclassified sequences</taxon>
        <taxon>metagenomes</taxon>
        <taxon>ecological metagenomes</taxon>
    </lineage>
</organism>
<evidence type="ECO:0000313" key="1">
    <source>
        <dbReference type="EMBL" id="KKM13920.1"/>
    </source>
</evidence>
<accession>A0A0F9KF37</accession>
<comment type="caution">
    <text evidence="1">The sequence shown here is derived from an EMBL/GenBank/DDBJ whole genome shotgun (WGS) entry which is preliminary data.</text>
</comment>
<dbReference type="SUPFAM" id="SSF47413">
    <property type="entry name" value="lambda repressor-like DNA-binding domains"/>
    <property type="match status" value="1"/>
</dbReference>
<dbReference type="InterPro" id="IPR010982">
    <property type="entry name" value="Lambda_DNA-bd_dom_sf"/>
</dbReference>
<dbReference type="GO" id="GO:0003677">
    <property type="term" value="F:DNA binding"/>
    <property type="evidence" value="ECO:0007669"/>
    <property type="project" value="InterPro"/>
</dbReference>
<gene>
    <name evidence="1" type="ORF">LCGC14_1711360</name>
</gene>
<proteinExistence type="predicted"/>
<reference evidence="1" key="1">
    <citation type="journal article" date="2015" name="Nature">
        <title>Complex archaea that bridge the gap between prokaryotes and eukaryotes.</title>
        <authorList>
            <person name="Spang A."/>
            <person name="Saw J.H."/>
            <person name="Jorgensen S.L."/>
            <person name="Zaremba-Niedzwiedzka K."/>
            <person name="Martijn J."/>
            <person name="Lind A.E."/>
            <person name="van Eijk R."/>
            <person name="Schleper C."/>
            <person name="Guy L."/>
            <person name="Ettema T.J."/>
        </authorList>
    </citation>
    <scope>NUCLEOTIDE SEQUENCE</scope>
</reference>
<protein>
    <recommendedName>
        <fullName evidence="2">HTH cro/C1-type domain-containing protein</fullName>
    </recommendedName>
</protein>
<dbReference type="AlphaFoldDB" id="A0A0F9KF37"/>
<name>A0A0F9KF37_9ZZZZ</name>
<dbReference type="EMBL" id="LAZR01015265">
    <property type="protein sequence ID" value="KKM13920.1"/>
    <property type="molecule type" value="Genomic_DNA"/>
</dbReference>
<dbReference type="Gene3D" id="1.10.260.40">
    <property type="entry name" value="lambda repressor-like DNA-binding domains"/>
    <property type="match status" value="1"/>
</dbReference>